<dbReference type="InterPro" id="IPR001845">
    <property type="entry name" value="HTH_ArsR_DNA-bd_dom"/>
</dbReference>
<proteinExistence type="predicted"/>
<dbReference type="GO" id="GO:0003700">
    <property type="term" value="F:DNA-binding transcription factor activity"/>
    <property type="evidence" value="ECO:0007669"/>
    <property type="project" value="InterPro"/>
</dbReference>
<dbReference type="NCBIfam" id="NF033788">
    <property type="entry name" value="HTH_metalloreg"/>
    <property type="match status" value="1"/>
</dbReference>
<keyword evidence="3" id="KW-0804">Transcription</keyword>
<dbReference type="PANTHER" id="PTHR33154">
    <property type="entry name" value="TRANSCRIPTIONAL REGULATOR, ARSR FAMILY"/>
    <property type="match status" value="1"/>
</dbReference>
<dbReference type="Gene3D" id="1.10.10.10">
    <property type="entry name" value="Winged helix-like DNA-binding domain superfamily/Winged helix DNA-binding domain"/>
    <property type="match status" value="1"/>
</dbReference>
<protein>
    <submittedName>
        <fullName evidence="5">ArsR family transcriptional regulator</fullName>
    </submittedName>
</protein>
<gene>
    <name evidence="5" type="ORF">CXU22_09240</name>
</gene>
<dbReference type="Pfam" id="PF01022">
    <property type="entry name" value="HTH_5"/>
    <property type="match status" value="1"/>
</dbReference>
<dbReference type="AlphaFoldDB" id="A0A2N8HAF1"/>
<dbReference type="SUPFAM" id="SSF46785">
    <property type="entry name" value="Winged helix' DNA-binding domain"/>
    <property type="match status" value="1"/>
</dbReference>
<comment type="caution">
    <text evidence="5">The sequence shown here is derived from an EMBL/GenBank/DDBJ whole genome shotgun (WGS) entry which is preliminary data.</text>
</comment>
<keyword evidence="1" id="KW-0805">Transcription regulation</keyword>
<dbReference type="CDD" id="cd00090">
    <property type="entry name" value="HTH_ARSR"/>
    <property type="match status" value="1"/>
</dbReference>
<dbReference type="Proteomes" id="UP000236000">
    <property type="component" value="Unassembled WGS sequence"/>
</dbReference>
<dbReference type="GO" id="GO:0003677">
    <property type="term" value="F:DNA binding"/>
    <property type="evidence" value="ECO:0007669"/>
    <property type="project" value="UniProtKB-KW"/>
</dbReference>
<sequence length="108" mass="11838">MSDCSCTSSFRPVHSVKELEPLAGVFKALGHPVRLMIVEMLLDGERCVCELQKDSGRDMSTVSSHLNVLKNSRIVSCEQRGKNVYYSLCCPCLSSVLSCLQESPALKG</sequence>
<evidence type="ECO:0000256" key="3">
    <source>
        <dbReference type="ARBA" id="ARBA00023163"/>
    </source>
</evidence>
<dbReference type="SMART" id="SM00418">
    <property type="entry name" value="HTH_ARSR"/>
    <property type="match status" value="1"/>
</dbReference>
<evidence type="ECO:0000313" key="6">
    <source>
        <dbReference type="Proteomes" id="UP000236000"/>
    </source>
</evidence>
<dbReference type="InterPro" id="IPR036388">
    <property type="entry name" value="WH-like_DNA-bd_sf"/>
</dbReference>
<dbReference type="InterPro" id="IPR051081">
    <property type="entry name" value="HTH_MetalResp_TranReg"/>
</dbReference>
<keyword evidence="2" id="KW-0238">DNA-binding</keyword>
<dbReference type="EMBL" id="PJKA01000013">
    <property type="protein sequence ID" value="PNC16835.1"/>
    <property type="molecule type" value="Genomic_DNA"/>
</dbReference>
<evidence type="ECO:0000313" key="5">
    <source>
        <dbReference type="EMBL" id="PNC16835.1"/>
    </source>
</evidence>
<accession>A0A2N8HAF1</accession>
<evidence type="ECO:0000259" key="4">
    <source>
        <dbReference type="PROSITE" id="PS50987"/>
    </source>
</evidence>
<dbReference type="InterPro" id="IPR036390">
    <property type="entry name" value="WH_DNA-bd_sf"/>
</dbReference>
<dbReference type="OrthoDB" id="9798835at2"/>
<reference evidence="5 6" key="1">
    <citation type="journal article" date="2017" name="BMC Genomics">
        <title>Genome sequencing of 39 Akkermansia muciniphila isolates reveals its population structure, genomic and functional diverisity, and global distribution in mammalian gut microbiotas.</title>
        <authorList>
            <person name="Guo X."/>
            <person name="Li S."/>
            <person name="Zhang J."/>
            <person name="Wu F."/>
            <person name="Li X."/>
            <person name="Wu D."/>
            <person name="Zhang M."/>
            <person name="Ou Z."/>
            <person name="Jie Z."/>
            <person name="Yan Q."/>
            <person name="Li P."/>
            <person name="Yi J."/>
            <person name="Peng Y."/>
        </authorList>
    </citation>
    <scope>NUCLEOTIDE SEQUENCE [LARGE SCALE GENOMIC DNA]</scope>
    <source>
        <strain evidence="5 6">GP24</strain>
    </source>
</reference>
<dbReference type="InterPro" id="IPR011991">
    <property type="entry name" value="ArsR-like_HTH"/>
</dbReference>
<dbReference type="PRINTS" id="PR00778">
    <property type="entry name" value="HTHARSR"/>
</dbReference>
<name>A0A2N8HAF1_9BACT</name>
<dbReference type="PROSITE" id="PS50987">
    <property type="entry name" value="HTH_ARSR_2"/>
    <property type="match status" value="1"/>
</dbReference>
<evidence type="ECO:0000256" key="1">
    <source>
        <dbReference type="ARBA" id="ARBA00023015"/>
    </source>
</evidence>
<evidence type="ECO:0000256" key="2">
    <source>
        <dbReference type="ARBA" id="ARBA00023125"/>
    </source>
</evidence>
<feature type="domain" description="HTH arsR-type" evidence="4">
    <location>
        <begin position="14"/>
        <end position="108"/>
    </location>
</feature>
<dbReference type="PANTHER" id="PTHR33154:SF18">
    <property type="entry name" value="ARSENICAL RESISTANCE OPERON REPRESSOR"/>
    <property type="match status" value="1"/>
</dbReference>
<dbReference type="RefSeq" id="WP_102714813.1">
    <property type="nucleotide sequence ID" value="NZ_CABMLK010000002.1"/>
</dbReference>
<organism evidence="5 6">
    <name type="scientific">Akkermansia muciniphila</name>
    <dbReference type="NCBI Taxonomy" id="239935"/>
    <lineage>
        <taxon>Bacteria</taxon>
        <taxon>Pseudomonadati</taxon>
        <taxon>Verrucomicrobiota</taxon>
        <taxon>Verrucomicrobiia</taxon>
        <taxon>Verrucomicrobiales</taxon>
        <taxon>Akkermansiaceae</taxon>
        <taxon>Akkermansia</taxon>
    </lineage>
</organism>